<dbReference type="Gene3D" id="2.30.110.20">
    <property type="entry name" value="Hcp1-like"/>
    <property type="match status" value="1"/>
</dbReference>
<dbReference type="SUPFAM" id="SSF141452">
    <property type="entry name" value="Hcp1-like"/>
    <property type="match status" value="1"/>
</dbReference>
<dbReference type="Proteomes" id="UP000324974">
    <property type="component" value="Chromosome"/>
</dbReference>
<dbReference type="Pfam" id="PF05638">
    <property type="entry name" value="T6SS_HCP"/>
    <property type="match status" value="1"/>
</dbReference>
<name>A0A5C1A811_9BACT</name>
<evidence type="ECO:0000256" key="1">
    <source>
        <dbReference type="SAM" id="MobiDB-lite"/>
    </source>
</evidence>
<keyword evidence="3" id="KW-1185">Reference proteome</keyword>
<reference evidence="3" key="1">
    <citation type="submission" date="2019-08" db="EMBL/GenBank/DDBJ databases">
        <title>Limnoglobus roseus gen. nov., sp. nov., a novel freshwater planctomycete with a giant genome from the family Gemmataceae.</title>
        <authorList>
            <person name="Kulichevskaya I.S."/>
            <person name="Naumoff D.G."/>
            <person name="Miroshnikov K."/>
            <person name="Ivanova A."/>
            <person name="Philippov D.A."/>
            <person name="Hakobyan A."/>
            <person name="Rijpstra I.C."/>
            <person name="Sinninghe Damste J.S."/>
            <person name="Liesack W."/>
            <person name="Dedysh S.N."/>
        </authorList>
    </citation>
    <scope>NUCLEOTIDE SEQUENCE [LARGE SCALE GENOMIC DNA]</scope>
    <source>
        <strain evidence="3">PX52</strain>
    </source>
</reference>
<dbReference type="InterPro" id="IPR008514">
    <property type="entry name" value="T6SS_Hcp"/>
</dbReference>
<feature type="compositionally biased region" description="Basic and acidic residues" evidence="1">
    <location>
        <begin position="1"/>
        <end position="15"/>
    </location>
</feature>
<evidence type="ECO:0000313" key="3">
    <source>
        <dbReference type="Proteomes" id="UP000324974"/>
    </source>
</evidence>
<dbReference type="KEGG" id="lrs:PX52LOC_01527"/>
<dbReference type="InterPro" id="IPR036624">
    <property type="entry name" value="Hcp1-lik_sf"/>
</dbReference>
<dbReference type="OrthoDB" id="4865570at2"/>
<dbReference type="RefSeq" id="WP_149109516.1">
    <property type="nucleotide sequence ID" value="NZ_CP042425.1"/>
</dbReference>
<evidence type="ECO:0000313" key="2">
    <source>
        <dbReference type="EMBL" id="QEL14635.1"/>
    </source>
</evidence>
<feature type="region of interest" description="Disordered" evidence="1">
    <location>
        <begin position="1"/>
        <end position="33"/>
    </location>
</feature>
<protein>
    <submittedName>
        <fullName evidence="2">Uncharacterized protein</fullName>
    </submittedName>
</protein>
<sequence length="171" mass="18479">MPTSKDPKPASKDPKPTGYLDLGDGGIRGESKDADHKQWIEVRAYGYGPGGRSAVGTIKSGRNVTTSMTVFVPTGDQTSPVFMAYHLGTIIPKAALEVMIDEGGERTRSVRIDLKNVTVSGWQSSRGRDAYTLDFSSMSQTVGPPQSEMPESSFPPDRAMYDLSVGLDRGY</sequence>
<gene>
    <name evidence="2" type="ORF">PX52LOC_01527</name>
</gene>
<dbReference type="AlphaFoldDB" id="A0A5C1A811"/>
<proteinExistence type="predicted"/>
<organism evidence="2 3">
    <name type="scientific">Limnoglobus roseus</name>
    <dbReference type="NCBI Taxonomy" id="2598579"/>
    <lineage>
        <taxon>Bacteria</taxon>
        <taxon>Pseudomonadati</taxon>
        <taxon>Planctomycetota</taxon>
        <taxon>Planctomycetia</taxon>
        <taxon>Gemmatales</taxon>
        <taxon>Gemmataceae</taxon>
        <taxon>Limnoglobus</taxon>
    </lineage>
</organism>
<accession>A0A5C1A811</accession>
<dbReference type="EMBL" id="CP042425">
    <property type="protein sequence ID" value="QEL14635.1"/>
    <property type="molecule type" value="Genomic_DNA"/>
</dbReference>
<feature type="region of interest" description="Disordered" evidence="1">
    <location>
        <begin position="138"/>
        <end position="157"/>
    </location>
</feature>